<comment type="caution">
    <text evidence="5">The sequence shown here is derived from an EMBL/GenBank/DDBJ whole genome shotgun (WGS) entry which is preliminary data.</text>
</comment>
<dbReference type="PANTHER" id="PTHR32089:SF112">
    <property type="entry name" value="LYSOZYME-LIKE PROTEIN-RELATED"/>
    <property type="match status" value="1"/>
</dbReference>
<dbReference type="SUPFAM" id="SSF58104">
    <property type="entry name" value="Methyl-accepting chemotaxis protein (MCP) signaling domain"/>
    <property type="match status" value="1"/>
</dbReference>
<dbReference type="InterPro" id="IPR004089">
    <property type="entry name" value="MCPsignal_dom"/>
</dbReference>
<dbReference type="Pfam" id="PF05651">
    <property type="entry name" value="Diacid_rec"/>
    <property type="match status" value="1"/>
</dbReference>
<keyword evidence="3" id="KW-0175">Coiled coil</keyword>
<dbReference type="Pfam" id="PF00015">
    <property type="entry name" value="MCPsignal"/>
    <property type="match status" value="1"/>
</dbReference>
<gene>
    <name evidence="5" type="primary">mcpA_2</name>
    <name evidence="5" type="ORF">CLLI_17310</name>
</gene>
<dbReference type="GO" id="GO:0007165">
    <property type="term" value="P:signal transduction"/>
    <property type="evidence" value="ECO:0007669"/>
    <property type="project" value="UniProtKB-KW"/>
</dbReference>
<accession>A0A2T0B327</accession>
<dbReference type="SMART" id="SM00283">
    <property type="entry name" value="MA"/>
    <property type="match status" value="1"/>
</dbReference>
<evidence type="ECO:0000256" key="2">
    <source>
        <dbReference type="PROSITE-ProRule" id="PRU00284"/>
    </source>
</evidence>
<sequence length="283" mass="30972">MEWKHKIPKDLAEKTVEMLNNITGKNVNVMGEGGEIIATAQKERLGSIHEAAKKIINGEIKSASITVEEAKKLKGVLPGYNGPVVINGEIVGCIGLTGDPDMVKPLQQMAAMIIEEEINKRIKEEAKHETISTVSAKIQEVTDLIKGISKSAEDISGTSENIRDTAKKLEDEIVNINKVLDFIKNIARQTNLLGLNAAIEAARAGEYGRGFSVVATEIRKLSLNSADSLKDIEGILEEIKKFIIYIANTVDENLVKTNEQAEGLVQVEENMSNIEEKIVKINN</sequence>
<name>A0A2T0B327_9CLOT</name>
<keyword evidence="6" id="KW-1185">Reference proteome</keyword>
<dbReference type="PROSITE" id="PS50111">
    <property type="entry name" value="CHEMOTAXIS_TRANSDUC_2"/>
    <property type="match status" value="1"/>
</dbReference>
<dbReference type="InterPro" id="IPR008599">
    <property type="entry name" value="Diacid_rec"/>
</dbReference>
<feature type="coiled-coil region" evidence="3">
    <location>
        <begin position="152"/>
        <end position="186"/>
    </location>
</feature>
<keyword evidence="1 2" id="KW-0807">Transducer</keyword>
<organism evidence="5 6">
    <name type="scientific">Clostridium liquoris</name>
    <dbReference type="NCBI Taxonomy" id="1289519"/>
    <lineage>
        <taxon>Bacteria</taxon>
        <taxon>Bacillati</taxon>
        <taxon>Bacillota</taxon>
        <taxon>Clostridia</taxon>
        <taxon>Eubacteriales</taxon>
        <taxon>Clostridiaceae</taxon>
        <taxon>Clostridium</taxon>
    </lineage>
</organism>
<dbReference type="PANTHER" id="PTHR32089">
    <property type="entry name" value="METHYL-ACCEPTING CHEMOTAXIS PROTEIN MCPB"/>
    <property type="match status" value="1"/>
</dbReference>
<evidence type="ECO:0000256" key="1">
    <source>
        <dbReference type="ARBA" id="ARBA00023224"/>
    </source>
</evidence>
<dbReference type="RefSeq" id="WP_106063818.1">
    <property type="nucleotide sequence ID" value="NZ_PVXO01000047.1"/>
</dbReference>
<dbReference type="Proteomes" id="UP000239706">
    <property type="component" value="Unassembled WGS sequence"/>
</dbReference>
<dbReference type="AlphaFoldDB" id="A0A2T0B327"/>
<feature type="domain" description="Methyl-accepting transducer" evidence="4">
    <location>
        <begin position="130"/>
        <end position="283"/>
    </location>
</feature>
<dbReference type="EMBL" id="PVXO01000047">
    <property type="protein sequence ID" value="PRR78304.1"/>
    <property type="molecule type" value="Genomic_DNA"/>
</dbReference>
<evidence type="ECO:0000259" key="4">
    <source>
        <dbReference type="PROSITE" id="PS50111"/>
    </source>
</evidence>
<evidence type="ECO:0000256" key="3">
    <source>
        <dbReference type="SAM" id="Coils"/>
    </source>
</evidence>
<dbReference type="OrthoDB" id="3192at2"/>
<dbReference type="GO" id="GO:0016020">
    <property type="term" value="C:membrane"/>
    <property type="evidence" value="ECO:0007669"/>
    <property type="project" value="InterPro"/>
</dbReference>
<evidence type="ECO:0000313" key="6">
    <source>
        <dbReference type="Proteomes" id="UP000239706"/>
    </source>
</evidence>
<protein>
    <submittedName>
        <fullName evidence="5">Methyl-accepting chemotaxis protein McpA</fullName>
    </submittedName>
</protein>
<dbReference type="Gene3D" id="1.10.287.950">
    <property type="entry name" value="Methyl-accepting chemotaxis protein"/>
    <property type="match status" value="1"/>
</dbReference>
<proteinExistence type="predicted"/>
<evidence type="ECO:0000313" key="5">
    <source>
        <dbReference type="EMBL" id="PRR78304.1"/>
    </source>
</evidence>
<reference evidence="5 6" key="1">
    <citation type="submission" date="2018-03" db="EMBL/GenBank/DDBJ databases">
        <title>Genome sequence of Clostridium liquoris DSM 100320.</title>
        <authorList>
            <person name="Poehlein A."/>
            <person name="Daniel R."/>
        </authorList>
    </citation>
    <scope>NUCLEOTIDE SEQUENCE [LARGE SCALE GENOMIC DNA]</scope>
    <source>
        <strain evidence="5 6">DSM 100320</strain>
    </source>
</reference>